<dbReference type="InterPro" id="IPR053953">
    <property type="entry name" value="NirdL-like_HTH"/>
</dbReference>
<evidence type="ECO:0000259" key="6">
    <source>
        <dbReference type="Pfam" id="PF17805"/>
    </source>
</evidence>
<dbReference type="EMBL" id="CP045875">
    <property type="protein sequence ID" value="QGG47774.1"/>
    <property type="molecule type" value="Genomic_DNA"/>
</dbReference>
<evidence type="ECO:0000256" key="2">
    <source>
        <dbReference type="ARBA" id="ARBA00023444"/>
    </source>
</evidence>
<evidence type="ECO:0000256" key="4">
    <source>
        <dbReference type="ARBA" id="ARBA00023471"/>
    </source>
</evidence>
<comment type="catalytic activity">
    <reaction evidence="5">
        <text>siroheme + 2 H(+) = 12,18-didecarboxysiroheme + 2 CO2</text>
        <dbReference type="Rhea" id="RHEA:19093"/>
        <dbReference type="ChEBI" id="CHEBI:15378"/>
        <dbReference type="ChEBI" id="CHEBI:16526"/>
        <dbReference type="ChEBI" id="CHEBI:60052"/>
        <dbReference type="ChEBI" id="CHEBI:140497"/>
        <dbReference type="EC" id="4.1.1.111"/>
    </reaction>
</comment>
<comment type="pathway">
    <text evidence="2">Porphyrin-containing compound metabolism.</text>
</comment>
<reference evidence="9" key="1">
    <citation type="submission" date="2019-11" db="EMBL/GenBank/DDBJ databases">
        <title>Genome sequence of Heliorestis convoluta strain HH, an alkaliphilic and minimalistic phototrophic bacterium from a soda lake in Egypt.</title>
        <authorList>
            <person name="Dewey E.D."/>
            <person name="Stokes L.M."/>
            <person name="Burchell B.M."/>
            <person name="Shaffer K.N."/>
            <person name="Huntington A.M."/>
            <person name="Baker J.M."/>
            <person name="Nadendla S."/>
            <person name="Giglio M.G."/>
            <person name="Touchman J.W."/>
            <person name="Blankenship R.E."/>
            <person name="Madigan M.T."/>
            <person name="Sattley W.M."/>
        </authorList>
    </citation>
    <scope>NUCLEOTIDE SEQUENCE [LARGE SCALE GENOMIC DNA]</scope>
    <source>
        <strain evidence="9">HH</strain>
    </source>
</reference>
<organism evidence="8 9">
    <name type="scientific">Heliorestis convoluta</name>
    <dbReference type="NCBI Taxonomy" id="356322"/>
    <lineage>
        <taxon>Bacteria</taxon>
        <taxon>Bacillati</taxon>
        <taxon>Bacillota</taxon>
        <taxon>Clostridia</taxon>
        <taxon>Eubacteriales</taxon>
        <taxon>Heliobacteriaceae</taxon>
        <taxon>Heliorestis</taxon>
    </lineage>
</organism>
<dbReference type="Gene3D" id="3.30.70.3460">
    <property type="match status" value="1"/>
</dbReference>
<dbReference type="Pfam" id="PF22451">
    <property type="entry name" value="NirdL-like_HTH"/>
    <property type="match status" value="1"/>
</dbReference>
<keyword evidence="9" id="KW-1185">Reference proteome</keyword>
<name>A0A5Q2MY36_9FIRM</name>
<dbReference type="EC" id="4.1.1.111" evidence="4"/>
<protein>
    <recommendedName>
        <fullName evidence="4">siroheme decarboxylase</fullName>
        <ecNumber evidence="4">4.1.1.111</ecNumber>
    </recommendedName>
</protein>
<dbReference type="InterPro" id="IPR040523">
    <property type="entry name" value="AsnC_trans_reg2"/>
</dbReference>
<sequence>MITELDKKLIRFLQDDLPITSRPFTAIAQELDITEEEVLARIEKYLEEGSMRRFGVALRHREVGFTANGMGCWDVPEERAEEVGKIMATFPDVSHCYQRPRFEGWPYSHFTMLHGQTREDCEAVAKRISEATGITNYRLLFSTAELKKTSMRYFMEEK</sequence>
<dbReference type="GO" id="GO:0016829">
    <property type="term" value="F:lyase activity"/>
    <property type="evidence" value="ECO:0007669"/>
    <property type="project" value="UniProtKB-KW"/>
</dbReference>
<evidence type="ECO:0000256" key="3">
    <source>
        <dbReference type="ARBA" id="ARBA00023457"/>
    </source>
</evidence>
<comment type="similarity">
    <text evidence="3">Belongs to the Ahb/Nir family.</text>
</comment>
<evidence type="ECO:0000256" key="1">
    <source>
        <dbReference type="ARBA" id="ARBA00023239"/>
    </source>
</evidence>
<evidence type="ECO:0000313" key="9">
    <source>
        <dbReference type="Proteomes" id="UP000366051"/>
    </source>
</evidence>
<feature type="domain" description="Siroheme decarboxylase AsnC-like ligand binding" evidence="6">
    <location>
        <begin position="63"/>
        <end position="147"/>
    </location>
</feature>
<evidence type="ECO:0000256" key="5">
    <source>
        <dbReference type="ARBA" id="ARBA00048470"/>
    </source>
</evidence>
<evidence type="ECO:0000313" key="8">
    <source>
        <dbReference type="EMBL" id="QGG47774.1"/>
    </source>
</evidence>
<dbReference type="PANTHER" id="PTHR43413:SF1">
    <property type="entry name" value="SIROHEME DECARBOXYLASE NIRL SUBUNIT"/>
    <property type="match status" value="1"/>
</dbReference>
<dbReference type="AlphaFoldDB" id="A0A5Q2MY36"/>
<dbReference type="Proteomes" id="UP000366051">
    <property type="component" value="Chromosome"/>
</dbReference>
<dbReference type="PANTHER" id="PTHR43413">
    <property type="entry name" value="TRANSCRIPTIONAL REGULATOR, ASNC FAMILY"/>
    <property type="match status" value="1"/>
</dbReference>
<dbReference type="OrthoDB" id="9806536at2"/>
<evidence type="ECO:0000259" key="7">
    <source>
        <dbReference type="Pfam" id="PF22451"/>
    </source>
</evidence>
<keyword evidence="1" id="KW-0456">Lyase</keyword>
<feature type="domain" description="Siroheme decarboxylase NirL-like HTH" evidence="7">
    <location>
        <begin position="6"/>
        <end position="52"/>
    </location>
</feature>
<dbReference type="InterPro" id="IPR050684">
    <property type="entry name" value="HTH-Siroheme_Decarb"/>
</dbReference>
<dbReference type="Pfam" id="PF17805">
    <property type="entry name" value="AsnC_trans_reg2"/>
    <property type="match status" value="1"/>
</dbReference>
<accession>A0A5Q2MY36</accession>
<proteinExistence type="inferred from homology"/>
<gene>
    <name evidence="8" type="ORF">FTV88_1675</name>
</gene>
<dbReference type="KEGG" id="hcv:FTV88_1675"/>